<sequence>MAKDVLERVFIAWGGTQRLATLVGQRISELGFDPVVGGGSPTELFIGTQVFSQIRGCTRAIILVNGEGIEANPGIGLNDNLMFEWGYITGTYSPNKLHVFLIDISVKDLPSDLGGSWATEVTTQERDVEEIADAIVEAFQKDARRHVELDKLKIMHMWEDVKRFLDMHDTSPQCSDLELAQYLLHTAEVCDYYMEEEYTESLLNKVQPSSSILSFVILLLKNNIRLGLETGGLAEPLPFDSFTEMRAVFESKFDFSYQDEEIDLWLRYFTARRLSLLYRLVSLNEDFSDEERLGLLQSTVSFLERAGEILEEISKRFPLDASYVNLYRGYVERDKYRVYDSLGQKEEAEVSNAAALVAKESFYLTYKEKYPHDTFMIRQLAQEYYRSQAERMDFITDVTEKVVIKKTLRSFLSKLDKDNGRQHVVLQELRRKLG</sequence>
<organism evidence="2 3">
    <name type="scientific">Arachnia propionica</name>
    <dbReference type="NCBI Taxonomy" id="1750"/>
    <lineage>
        <taxon>Bacteria</taxon>
        <taxon>Bacillati</taxon>
        <taxon>Actinomycetota</taxon>
        <taxon>Actinomycetes</taxon>
        <taxon>Propionibacteriales</taxon>
        <taxon>Propionibacteriaceae</taxon>
        <taxon>Arachnia</taxon>
    </lineage>
</organism>
<dbReference type="Pfam" id="PF10137">
    <property type="entry name" value="CAP12-PCTIR_TIR"/>
    <property type="match status" value="1"/>
</dbReference>
<dbReference type="EMBL" id="RQYT01000030">
    <property type="protein sequence ID" value="RRD48774.1"/>
    <property type="molecule type" value="Genomic_DNA"/>
</dbReference>
<dbReference type="RefSeq" id="WP_125228563.1">
    <property type="nucleotide sequence ID" value="NZ_RQYT01000030.1"/>
</dbReference>
<dbReference type="GO" id="GO:0050135">
    <property type="term" value="F:NADP+ nucleosidase activity"/>
    <property type="evidence" value="ECO:0007669"/>
    <property type="project" value="InterPro"/>
</dbReference>
<proteinExistence type="predicted"/>
<protein>
    <recommendedName>
        <fullName evidence="1">CD-NTase-associated protein 12/Pycsar effector protein TIR domain-containing protein</fullName>
    </recommendedName>
</protein>
<accession>A0A3P1WQB1</accession>
<name>A0A3P1WQB1_9ACTN</name>
<evidence type="ECO:0000313" key="2">
    <source>
        <dbReference type="EMBL" id="RRD48774.1"/>
    </source>
</evidence>
<dbReference type="Proteomes" id="UP000280935">
    <property type="component" value="Unassembled WGS sequence"/>
</dbReference>
<evidence type="ECO:0000313" key="3">
    <source>
        <dbReference type="Proteomes" id="UP000280935"/>
    </source>
</evidence>
<comment type="caution">
    <text evidence="2">The sequence shown here is derived from an EMBL/GenBank/DDBJ whole genome shotgun (WGS) entry which is preliminary data.</text>
</comment>
<dbReference type="OrthoDB" id="8481292at2"/>
<gene>
    <name evidence="2" type="ORF">EII35_11240</name>
</gene>
<dbReference type="AlphaFoldDB" id="A0A3P1WQB1"/>
<dbReference type="InterPro" id="IPR019302">
    <property type="entry name" value="CAP12/PCTIR_TIR_dom"/>
</dbReference>
<evidence type="ECO:0000259" key="1">
    <source>
        <dbReference type="Pfam" id="PF10137"/>
    </source>
</evidence>
<reference evidence="2 3" key="1">
    <citation type="submission" date="2018-11" db="EMBL/GenBank/DDBJ databases">
        <title>Genomes From Bacteria Associated with the Canine Oral Cavity: a Test Case for Automated Genome-Based Taxonomic Assignment.</title>
        <authorList>
            <person name="Coil D.A."/>
            <person name="Jospin G."/>
            <person name="Darling A.E."/>
            <person name="Wallis C."/>
            <person name="Davis I.J."/>
            <person name="Harris S."/>
            <person name="Eisen J.A."/>
            <person name="Holcombe L.J."/>
            <person name="O'Flynn C."/>
        </authorList>
    </citation>
    <scope>NUCLEOTIDE SEQUENCE [LARGE SCALE GENOMIC DNA]</scope>
    <source>
        <strain evidence="2 3">OH2822_COT-296</strain>
    </source>
</reference>
<feature type="domain" description="CD-NTase-associated protein 12/Pycsar effector protein TIR" evidence="1">
    <location>
        <begin position="8"/>
        <end position="120"/>
    </location>
</feature>